<dbReference type="AlphaFoldDB" id="A0A9D4RV04"/>
<dbReference type="Pfam" id="PF13879">
    <property type="entry name" value="Hmw_CFAP97"/>
    <property type="match status" value="1"/>
</dbReference>
<name>A0A9D4RV04_DREPO</name>
<reference evidence="2" key="2">
    <citation type="submission" date="2020-11" db="EMBL/GenBank/DDBJ databases">
        <authorList>
            <person name="McCartney M.A."/>
            <person name="Auch B."/>
            <person name="Kono T."/>
            <person name="Mallez S."/>
            <person name="Becker A."/>
            <person name="Gohl D.M."/>
            <person name="Silverstein K.A.T."/>
            <person name="Koren S."/>
            <person name="Bechman K.B."/>
            <person name="Herman A."/>
            <person name="Abrahante J.E."/>
            <person name="Garbe J."/>
        </authorList>
    </citation>
    <scope>NUCLEOTIDE SEQUENCE</scope>
    <source>
        <strain evidence="2">Duluth1</strain>
        <tissue evidence="2">Whole animal</tissue>
    </source>
</reference>
<sequence length="222" mass="26184">MHRAYQPYTPVSNVFLKQKWDRSSYMIHRKKLAAAKAVIDNRSPKVYLHLNTKLKKHQEEAYRAHTISRDNKLLSEKMNHIMRTGGYTNHRNNYQSISLNGAKHKRELTRVAAENSMMLQRILVRNPNYSHQAFLNEWQESRQYLVNVSKYPPPRSALVPIVSNKPETGNTWEDINTPDINNNTAYVVKPIWLPRLPDLRDKRKCSSDNFYYENWCQLGRSE</sequence>
<dbReference type="EMBL" id="JAIWYP010000001">
    <property type="protein sequence ID" value="KAH3882571.1"/>
    <property type="molecule type" value="Genomic_DNA"/>
</dbReference>
<dbReference type="PANTHER" id="PTHR33768">
    <property type="entry name" value="MIP11318P"/>
    <property type="match status" value="1"/>
</dbReference>
<dbReference type="Proteomes" id="UP000828390">
    <property type="component" value="Unassembled WGS sequence"/>
</dbReference>
<protein>
    <submittedName>
        <fullName evidence="2">Uncharacterized protein</fullName>
    </submittedName>
</protein>
<dbReference type="InterPro" id="IPR038792">
    <property type="entry name" value="CFAP97D1/2"/>
</dbReference>
<dbReference type="InterPro" id="IPR029488">
    <property type="entry name" value="Hmw/CFAP97"/>
</dbReference>
<dbReference type="PANTHER" id="PTHR33768:SF5">
    <property type="entry name" value="SPERM AXONEMAL MAINTENANCE PROTEIN CFAP97D1"/>
    <property type="match status" value="1"/>
</dbReference>
<evidence type="ECO:0000256" key="1">
    <source>
        <dbReference type="ARBA" id="ARBA00008315"/>
    </source>
</evidence>
<reference evidence="2" key="1">
    <citation type="journal article" date="2019" name="bioRxiv">
        <title>The Genome of the Zebra Mussel, Dreissena polymorpha: A Resource for Invasive Species Research.</title>
        <authorList>
            <person name="McCartney M.A."/>
            <person name="Auch B."/>
            <person name="Kono T."/>
            <person name="Mallez S."/>
            <person name="Zhang Y."/>
            <person name="Obille A."/>
            <person name="Becker A."/>
            <person name="Abrahante J.E."/>
            <person name="Garbe J."/>
            <person name="Badalamenti J.P."/>
            <person name="Herman A."/>
            <person name="Mangelson H."/>
            <person name="Liachko I."/>
            <person name="Sullivan S."/>
            <person name="Sone E.D."/>
            <person name="Koren S."/>
            <person name="Silverstein K.A.T."/>
            <person name="Beckman K.B."/>
            <person name="Gohl D.M."/>
        </authorList>
    </citation>
    <scope>NUCLEOTIDE SEQUENCE</scope>
    <source>
        <strain evidence="2">Duluth1</strain>
        <tissue evidence="2">Whole animal</tissue>
    </source>
</reference>
<gene>
    <name evidence="2" type="ORF">DPMN_006512</name>
</gene>
<comment type="similarity">
    <text evidence="1">Belongs to the CFAP97 family.</text>
</comment>
<keyword evidence="3" id="KW-1185">Reference proteome</keyword>
<evidence type="ECO:0000313" key="2">
    <source>
        <dbReference type="EMBL" id="KAH3882571.1"/>
    </source>
</evidence>
<comment type="caution">
    <text evidence="2">The sequence shown here is derived from an EMBL/GenBank/DDBJ whole genome shotgun (WGS) entry which is preliminary data.</text>
</comment>
<organism evidence="2 3">
    <name type="scientific">Dreissena polymorpha</name>
    <name type="common">Zebra mussel</name>
    <name type="synonym">Mytilus polymorpha</name>
    <dbReference type="NCBI Taxonomy" id="45954"/>
    <lineage>
        <taxon>Eukaryota</taxon>
        <taxon>Metazoa</taxon>
        <taxon>Spiralia</taxon>
        <taxon>Lophotrochozoa</taxon>
        <taxon>Mollusca</taxon>
        <taxon>Bivalvia</taxon>
        <taxon>Autobranchia</taxon>
        <taxon>Heteroconchia</taxon>
        <taxon>Euheterodonta</taxon>
        <taxon>Imparidentia</taxon>
        <taxon>Neoheterodontei</taxon>
        <taxon>Myida</taxon>
        <taxon>Dreissenoidea</taxon>
        <taxon>Dreissenidae</taxon>
        <taxon>Dreissena</taxon>
    </lineage>
</organism>
<accession>A0A9D4RV04</accession>
<proteinExistence type="inferred from homology"/>
<evidence type="ECO:0000313" key="3">
    <source>
        <dbReference type="Proteomes" id="UP000828390"/>
    </source>
</evidence>
<dbReference type="OrthoDB" id="2163395at2759"/>